<evidence type="ECO:0000313" key="3">
    <source>
        <dbReference type="EMBL" id="MWA07319.1"/>
    </source>
</evidence>
<name>A0A6I4MXH7_9ACTN</name>
<reference evidence="3" key="1">
    <citation type="submission" date="2019-12" db="EMBL/GenBank/DDBJ databases">
        <title>Actinomadura physcomitrii sp. nov., a novel actinomycete isolated from moss [Physcomitrium sphaericum (Ludw) Fuernr].</title>
        <authorList>
            <person name="Zhuang X."/>
        </authorList>
    </citation>
    <scope>NUCLEOTIDE SEQUENCE [LARGE SCALE GENOMIC DNA]</scope>
    <source>
        <strain evidence="3">LD22</strain>
    </source>
</reference>
<sequence>MRKIVITGVAAALALGLTACGGNGGGGTAAAPAATPSGAAQAPSESPAPGGTSTTRTPSTPSTPQGSGGQDAPVVRHTPPAPQGGRQITTKWGRLRYLAPGKFLVGDVAFFTADDTVLYVAGGTCPDGSPTPPDVMKCSLDGFDQWVQAAPHNASVRFSGQAAVRITETQ</sequence>
<feature type="chain" id="PRO_5039036266" description="Lipoprotein" evidence="2">
    <location>
        <begin position="22"/>
        <end position="170"/>
    </location>
</feature>
<organism evidence="3 4">
    <name type="scientific">Actinomadura physcomitrii</name>
    <dbReference type="NCBI Taxonomy" id="2650748"/>
    <lineage>
        <taxon>Bacteria</taxon>
        <taxon>Bacillati</taxon>
        <taxon>Actinomycetota</taxon>
        <taxon>Actinomycetes</taxon>
        <taxon>Streptosporangiales</taxon>
        <taxon>Thermomonosporaceae</taxon>
        <taxon>Actinomadura</taxon>
    </lineage>
</organism>
<accession>A0A6I4MXH7</accession>
<evidence type="ECO:0008006" key="5">
    <source>
        <dbReference type="Google" id="ProtNLM"/>
    </source>
</evidence>
<protein>
    <recommendedName>
        <fullName evidence="5">Lipoprotein</fullName>
    </recommendedName>
</protein>
<dbReference type="EMBL" id="WBMS02000070">
    <property type="protein sequence ID" value="MWA07319.1"/>
    <property type="molecule type" value="Genomic_DNA"/>
</dbReference>
<comment type="caution">
    <text evidence="3">The sequence shown here is derived from an EMBL/GenBank/DDBJ whole genome shotgun (WGS) entry which is preliminary data.</text>
</comment>
<dbReference type="RefSeq" id="WP_151600220.1">
    <property type="nucleotide sequence ID" value="NZ_WBMS02000070.1"/>
</dbReference>
<evidence type="ECO:0000256" key="2">
    <source>
        <dbReference type="SAM" id="SignalP"/>
    </source>
</evidence>
<dbReference type="Proteomes" id="UP000462055">
    <property type="component" value="Unassembled WGS sequence"/>
</dbReference>
<proteinExistence type="predicted"/>
<evidence type="ECO:0000256" key="1">
    <source>
        <dbReference type="SAM" id="MobiDB-lite"/>
    </source>
</evidence>
<dbReference type="PROSITE" id="PS51257">
    <property type="entry name" value="PROKAR_LIPOPROTEIN"/>
    <property type="match status" value="1"/>
</dbReference>
<feature type="compositionally biased region" description="Low complexity" evidence="1">
    <location>
        <begin position="29"/>
        <end position="65"/>
    </location>
</feature>
<keyword evidence="4" id="KW-1185">Reference proteome</keyword>
<dbReference type="AlphaFoldDB" id="A0A6I4MXH7"/>
<keyword evidence="2" id="KW-0732">Signal</keyword>
<feature type="region of interest" description="Disordered" evidence="1">
    <location>
        <begin position="26"/>
        <end position="88"/>
    </location>
</feature>
<evidence type="ECO:0000313" key="4">
    <source>
        <dbReference type="Proteomes" id="UP000462055"/>
    </source>
</evidence>
<feature type="signal peptide" evidence="2">
    <location>
        <begin position="1"/>
        <end position="21"/>
    </location>
</feature>
<gene>
    <name evidence="3" type="ORF">F8568_044745</name>
</gene>